<keyword evidence="9 15" id="KW-0460">Magnesium</keyword>
<evidence type="ECO:0000256" key="4">
    <source>
        <dbReference type="ARBA" id="ARBA00022763"/>
    </source>
</evidence>
<evidence type="ECO:0000256" key="11">
    <source>
        <dbReference type="ARBA" id="ARBA00023204"/>
    </source>
</evidence>
<dbReference type="GO" id="GO:0009338">
    <property type="term" value="C:exodeoxyribonuclease V complex"/>
    <property type="evidence" value="ECO:0007669"/>
    <property type="project" value="TreeGrafter"/>
</dbReference>
<evidence type="ECO:0000313" key="21">
    <source>
        <dbReference type="Proteomes" id="UP000502259"/>
    </source>
</evidence>
<keyword evidence="11 15" id="KW-0234">DNA repair</keyword>
<accession>A0A6F8U691</accession>
<dbReference type="InterPro" id="IPR014017">
    <property type="entry name" value="DNA_helicase_UvrD-like_C"/>
</dbReference>
<feature type="binding site" evidence="16">
    <location>
        <begin position="22"/>
        <end position="29"/>
    </location>
    <ligand>
        <name>ATP</name>
        <dbReference type="ChEBI" id="CHEBI:30616"/>
    </ligand>
</feature>
<dbReference type="Gene3D" id="3.90.320.10">
    <property type="match status" value="1"/>
</dbReference>
<dbReference type="InterPro" id="IPR004586">
    <property type="entry name" value="RecB"/>
</dbReference>
<dbReference type="SUPFAM" id="SSF52980">
    <property type="entry name" value="Restriction endonuclease-like"/>
    <property type="match status" value="1"/>
</dbReference>
<dbReference type="InterPro" id="IPR011604">
    <property type="entry name" value="PDDEXK-like_dom_sf"/>
</dbReference>
<dbReference type="GO" id="GO:0000724">
    <property type="term" value="P:double-strand break repair via homologous recombination"/>
    <property type="evidence" value="ECO:0007669"/>
    <property type="project" value="UniProtKB-UniRule"/>
</dbReference>
<dbReference type="Pfam" id="PF13361">
    <property type="entry name" value="UvrD_C"/>
    <property type="match status" value="1"/>
</dbReference>
<evidence type="ECO:0000256" key="14">
    <source>
        <dbReference type="ARBA" id="ARBA00048988"/>
    </source>
</evidence>
<dbReference type="PANTHER" id="PTHR11070">
    <property type="entry name" value="UVRD / RECB / PCRA DNA HELICASE FAMILY MEMBER"/>
    <property type="match status" value="1"/>
</dbReference>
<reference evidence="20 21" key="1">
    <citation type="submission" date="2020-03" db="EMBL/GenBank/DDBJ databases">
        <title>Complete Genome Sequence of Halomonas hydrothermalis Strain Slthf2, Halophilic Bacterium Isolated from Deep-Sea Hydrothermal-Vent Environments.</title>
        <authorList>
            <person name="Takeyama N."/>
            <person name="Huang M."/>
            <person name="Sato K."/>
            <person name="Galipon J."/>
            <person name="Arakawa K."/>
        </authorList>
    </citation>
    <scope>NUCLEOTIDE SEQUENCE [LARGE SCALE GENOMIC DNA]</scope>
    <source>
        <strain evidence="20 21">Slthf2</strain>
    </source>
</reference>
<dbReference type="NCBIfam" id="TIGR00609">
    <property type="entry name" value="recB"/>
    <property type="match status" value="1"/>
</dbReference>
<evidence type="ECO:0000256" key="15">
    <source>
        <dbReference type="HAMAP-Rule" id="MF_01485"/>
    </source>
</evidence>
<keyword evidence="1 15" id="KW-0540">Nuclease</keyword>
<evidence type="ECO:0000256" key="17">
    <source>
        <dbReference type="SAM" id="MobiDB-lite"/>
    </source>
</evidence>
<evidence type="ECO:0000256" key="6">
    <source>
        <dbReference type="ARBA" id="ARBA00022806"/>
    </source>
</evidence>
<dbReference type="RefSeq" id="WP_172421455.1">
    <property type="nucleotide sequence ID" value="NZ_AP022843.1"/>
</dbReference>
<feature type="binding site" evidence="15">
    <location>
        <position position="1213"/>
    </location>
    <ligand>
        <name>Mg(2+)</name>
        <dbReference type="ChEBI" id="CHEBI:18420"/>
    </ligand>
</feature>
<dbReference type="Proteomes" id="UP000502259">
    <property type="component" value="Chromosome"/>
</dbReference>
<comment type="similarity">
    <text evidence="15">Belongs to the helicase family. UvrD subfamily.</text>
</comment>
<proteinExistence type="inferred from homology"/>
<dbReference type="InterPro" id="IPR038726">
    <property type="entry name" value="PDDEXK_AddAB-type"/>
</dbReference>
<comment type="domain">
    <text evidence="15">The N-terminal DNA-binding domain is a ssDNA-dependent ATPase and has ATP-dependent 3'-5' helicase function. This domain interacts with RecC.</text>
</comment>
<evidence type="ECO:0000256" key="9">
    <source>
        <dbReference type="ARBA" id="ARBA00022842"/>
    </source>
</evidence>
<dbReference type="InterPro" id="IPR000212">
    <property type="entry name" value="DNA_helicase_UvrD/REP"/>
</dbReference>
<keyword evidence="21" id="KW-1185">Reference proteome</keyword>
<dbReference type="InterPro" id="IPR011335">
    <property type="entry name" value="Restrct_endonuc-II-like"/>
</dbReference>
<dbReference type="SUPFAM" id="SSF52540">
    <property type="entry name" value="P-loop containing nucleoside triphosphate hydrolases"/>
    <property type="match status" value="1"/>
</dbReference>
<keyword evidence="4 15" id="KW-0227">DNA damage</keyword>
<comment type="catalytic activity">
    <reaction evidence="15">
        <text>Exonucleolytic cleavage (in the presence of ATP) in either 5'- to 3'- or 3'- to 5'-direction to yield 5'-phosphooligonucleotides.</text>
        <dbReference type="EC" id="3.1.11.5"/>
    </reaction>
</comment>
<evidence type="ECO:0000313" key="20">
    <source>
        <dbReference type="EMBL" id="BCB08694.1"/>
    </source>
</evidence>
<feature type="domain" description="UvrD-like helicase C-terminal" evidence="19">
    <location>
        <begin position="562"/>
        <end position="839"/>
    </location>
</feature>
<feature type="region of interest" description="DNA-binding and helicase activity, interacts with RecC" evidence="15">
    <location>
        <begin position="1"/>
        <end position="940"/>
    </location>
</feature>
<evidence type="ECO:0000256" key="7">
    <source>
        <dbReference type="ARBA" id="ARBA00022839"/>
    </source>
</evidence>
<keyword evidence="3 15" id="KW-0547">Nucleotide-binding</keyword>
<dbReference type="EMBL" id="AP022843">
    <property type="protein sequence ID" value="BCB08694.1"/>
    <property type="molecule type" value="Genomic_DNA"/>
</dbReference>
<evidence type="ECO:0000256" key="16">
    <source>
        <dbReference type="PROSITE-ProRule" id="PRU00560"/>
    </source>
</evidence>
<organism evidence="20 21">
    <name type="scientific">Halomonas hydrothermalis</name>
    <dbReference type="NCBI Taxonomy" id="115561"/>
    <lineage>
        <taxon>Bacteria</taxon>
        <taxon>Pseudomonadati</taxon>
        <taxon>Pseudomonadota</taxon>
        <taxon>Gammaproteobacteria</taxon>
        <taxon>Oceanospirillales</taxon>
        <taxon>Halomonadaceae</taxon>
        <taxon>Halomonas</taxon>
    </lineage>
</organism>
<dbReference type="PANTHER" id="PTHR11070:SF23">
    <property type="entry name" value="RECBCD ENZYME SUBUNIT RECB"/>
    <property type="match status" value="1"/>
</dbReference>
<feature type="binding site" evidence="15">
    <location>
        <position position="1093"/>
    </location>
    <ligand>
        <name>Mg(2+)</name>
        <dbReference type="ChEBI" id="CHEBI:18420"/>
    </ligand>
</feature>
<gene>
    <name evidence="15 20" type="primary">recB</name>
    <name evidence="20" type="ORF">HHSLTHF2_25840</name>
</gene>
<comment type="subunit">
    <text evidence="15">Heterotrimer of RecB, RecC and RecD. All subunits contribute to DNA-binding. Interacts with RecA.</text>
</comment>
<sequence length="1330" mass="147168">MSQPAPLNPLTLPLHGSRLIEASAGTGKTFTIALLYVRLVLGGQHSEDHSAFVRPLTPPEILVVTFTNAATQELRERIRHRLVEAAAVFRADHQTNKEPRGCRGGGHPTGPENVPDNSGISAIPGGQMSDVAPTDGFTAPPTRHPSGGDPKADLDPLLLQLREQYAEATWPACARRLELAAEWMDEAAVSTIHSWCYRMLREHAFDSGSLFSLNLENDQRELEQEVVRDYWRTFYYPLDADALGSITRYWKSPDKLHEDVRKLLHESDALGSQRPAPADTLSAAEAERSATLGTLKAPWPAWLDELVPALEEAAKRKAFNGKSFNANSRASWLGALREWCESDLERPALTPAAWKRLTPDGMAEIWKDGAPPCPAAWEALADMPAALNALPEPRNDLLIHAVQWCKLRMEREQERRAEMGPNDLLTHLDRALQGPNKDALAAQILRQFPVALIDEFQDTDPIQYRIFNAVYDVANPRRDAAMLLIGDPKQAIYAFRGADIFTYLQARQDTAGRHVTLGTNFRSSRAMVEAVNHCFHYADQHPAGAFLFRQSDGDNPLPFLSVDAKGRDEQLVHQGQPLPAMTLWPLTSEEPLSKTAYQTEMAERCASYMVELLAAGQSGGKEGKSGFQQGDDLSPLKPSDMAVLVNGLQEARAIRLALASRGVKSVYLSDHDKVFSSPMAQQVERWLRACAEPLASSRQAEAHLRAALATPVLGLSLADLDHLQQNELAWEARVEQFSHYHRLWQRQGVLPLVRRLMVDFDIPARLLGEFEEGERLLTDLLHLGELLQQASAELDGEHALIRFLYEAIADPESHGDSHKLRLESDADLVKVVTIHKSKGLEYPLVFLPFIANHRPVSDKDIPLRWHDAQGNLQLSLCADEETLATADRERLGEDLRKLYVALTRARHATWLGLAPLQGLENSALGYLISGGKTLAPAELTSALEALAHGSEIAVSEPPAPTAQRFALSEQSATLGHARTPARPAKEHWWIASYSALRLSGTLTAPTATPLEPTTAQEATTFEVLDEPQDISLMPDDMESLRAKASLGNLSRESGVYEGVNEHFERTINNEWASADTFHLHKFPRGPGPGTFLHGLLEWAGRQGFAATANDHDSLNDMLWRRVQLRGWQAWQEPLAGWLAALLTTPLPLAAPNQQSVALTELTSYQVELEFWLAAQRVNTQAIDALVSKHLLPGGERPALDTDTLNGMLKGFIDLAFEHQGRFYVLDWKSNYLGLNDSDYEPEALRHALLAKRYDLQAALYLLAMHRLLKARLPDYDPHQHLGGSMTVFLRGSRSPGRGVFSEPAPVELIEALDSLFAGASFSSPAQEATV</sequence>
<feature type="active site" description="For nuclease activity" evidence="15">
    <location>
        <position position="1226"/>
    </location>
</feature>
<name>A0A6F8U691_9GAMM</name>
<keyword evidence="12 15" id="KW-0413">Isomerase</keyword>
<evidence type="ECO:0000259" key="18">
    <source>
        <dbReference type="PROSITE" id="PS51198"/>
    </source>
</evidence>
<comment type="miscellaneous">
    <text evidence="15">In the RecBCD complex, RecB has a slow 3'-5' helicase, an exonuclease activity and loads RecA onto ssDNA, RecD has a fast 5'-3' helicase activity, while RecC stimulates the ATPase and processivity of the RecB helicase and contributes to recognition of the Chi site.</text>
</comment>
<keyword evidence="2 15" id="KW-0479">Metal-binding</keyword>
<keyword evidence="5 15" id="KW-0378">Hydrolase</keyword>
<keyword evidence="7 15" id="KW-0269">Exonuclease</keyword>
<comment type="function">
    <text evidence="15">A helicase/nuclease that prepares dsDNA breaks (DSB) for recombinational DNA repair. Binds to DSBs and unwinds DNA via a highly rapid and processive ATP-dependent bidirectional helicase activity. Unwinds dsDNA until it encounters a Chi (crossover hotspot instigator) sequence from the 3' direction. Cuts ssDNA a few nucleotides 3' to the Chi site. The properties and activities of the enzyme are changed at Chi. The Chi-altered holoenzyme produces a long 3'-ssDNA overhang and facilitates RecA-binding to the ssDNA for homologous DNA recombination and repair. Holoenzyme degrades any linearized DNA that is unable to undergo homologous recombination. In the holoenzyme this subunit contributes ATPase, 3'-5' helicase, exonuclease activity and loads RecA onto ssDNA.</text>
</comment>
<dbReference type="Pfam" id="PF00580">
    <property type="entry name" value="UvrD-helicase"/>
    <property type="match status" value="1"/>
</dbReference>
<evidence type="ECO:0000259" key="19">
    <source>
        <dbReference type="PROSITE" id="PS51217"/>
    </source>
</evidence>
<dbReference type="InterPro" id="IPR014016">
    <property type="entry name" value="UvrD-like_ATP-bd"/>
</dbReference>
<feature type="region of interest" description="Nuclease activity, interacts with RecD and RecA" evidence="15">
    <location>
        <begin position="987"/>
        <end position="1330"/>
    </location>
</feature>
<dbReference type="PROSITE" id="PS51198">
    <property type="entry name" value="UVRD_HELICASE_ATP_BIND"/>
    <property type="match status" value="1"/>
</dbReference>
<dbReference type="Gene3D" id="1.10.486.10">
    <property type="entry name" value="PCRA, domain 4"/>
    <property type="match status" value="1"/>
</dbReference>
<dbReference type="GO" id="GO:0000287">
    <property type="term" value="F:magnesium ion binding"/>
    <property type="evidence" value="ECO:0007669"/>
    <property type="project" value="UniProtKB-UniRule"/>
</dbReference>
<dbReference type="HAMAP" id="MF_01485">
    <property type="entry name" value="RecB"/>
    <property type="match status" value="1"/>
</dbReference>
<comment type="domain">
    <text evidence="15">The C-terminal domain has nuclease activity and interacts with RecD. It interacts with RecA, facilitating its loading onto ssDNA.</text>
</comment>
<dbReference type="EC" id="3.1.11.5" evidence="15"/>
<dbReference type="GO" id="GO:0008854">
    <property type="term" value="F:exodeoxyribonuclease V activity"/>
    <property type="evidence" value="ECO:0007669"/>
    <property type="project" value="UniProtKB-EC"/>
</dbReference>
<protein>
    <recommendedName>
        <fullName evidence="15">RecBCD enzyme subunit RecB</fullName>
        <ecNumber evidence="15">3.1.11.5</ecNumber>
        <ecNumber evidence="15">5.6.2.4</ecNumber>
    </recommendedName>
    <alternativeName>
        <fullName evidence="15">DNA 3'-5' helicase subunit RecB</fullName>
    </alternativeName>
    <alternativeName>
        <fullName evidence="15">Exonuclease V subunit RecB</fullName>
        <shortName evidence="15">ExoV subunit RecB</shortName>
    </alternativeName>
    <alternativeName>
        <fullName evidence="15">Helicase/nuclease RecBCD subunit RecB</fullName>
    </alternativeName>
</protein>
<evidence type="ECO:0000256" key="10">
    <source>
        <dbReference type="ARBA" id="ARBA00023125"/>
    </source>
</evidence>
<comment type="catalytic activity">
    <reaction evidence="13 15">
        <text>Couples ATP hydrolysis with the unwinding of duplex DNA by translocating in the 3'-5' direction.</text>
        <dbReference type="EC" id="5.6.2.4"/>
    </reaction>
</comment>
<comment type="catalytic activity">
    <reaction evidence="14 15">
        <text>ATP + H2O = ADP + phosphate + H(+)</text>
        <dbReference type="Rhea" id="RHEA:13065"/>
        <dbReference type="ChEBI" id="CHEBI:15377"/>
        <dbReference type="ChEBI" id="CHEBI:15378"/>
        <dbReference type="ChEBI" id="CHEBI:30616"/>
        <dbReference type="ChEBI" id="CHEBI:43474"/>
        <dbReference type="ChEBI" id="CHEBI:456216"/>
        <dbReference type="EC" id="5.6.2.4"/>
    </reaction>
</comment>
<keyword evidence="6 15" id="KW-0347">Helicase</keyword>
<dbReference type="InterPro" id="IPR027417">
    <property type="entry name" value="P-loop_NTPase"/>
</dbReference>
<dbReference type="GO" id="GO:0005524">
    <property type="term" value="F:ATP binding"/>
    <property type="evidence" value="ECO:0007669"/>
    <property type="project" value="UniProtKB-UniRule"/>
</dbReference>
<dbReference type="CDD" id="cd22352">
    <property type="entry name" value="RecB_C-like"/>
    <property type="match status" value="1"/>
</dbReference>
<evidence type="ECO:0000256" key="12">
    <source>
        <dbReference type="ARBA" id="ARBA00023235"/>
    </source>
</evidence>
<dbReference type="Pfam" id="PF12705">
    <property type="entry name" value="PDDEXK_1"/>
    <property type="match status" value="1"/>
</dbReference>
<dbReference type="Gene3D" id="3.40.50.300">
    <property type="entry name" value="P-loop containing nucleotide triphosphate hydrolases"/>
    <property type="match status" value="3"/>
</dbReference>
<feature type="region of interest" description="Disordered" evidence="17">
    <location>
        <begin position="94"/>
        <end position="149"/>
    </location>
</feature>
<evidence type="ECO:0000256" key="1">
    <source>
        <dbReference type="ARBA" id="ARBA00022722"/>
    </source>
</evidence>
<dbReference type="PROSITE" id="PS51217">
    <property type="entry name" value="UVRD_HELICASE_CTER"/>
    <property type="match status" value="1"/>
</dbReference>
<dbReference type="GO" id="GO:0003677">
    <property type="term" value="F:DNA binding"/>
    <property type="evidence" value="ECO:0007669"/>
    <property type="project" value="UniProtKB-UniRule"/>
</dbReference>
<comment type="cofactor">
    <cofactor evidence="15">
        <name>Mg(2+)</name>
        <dbReference type="ChEBI" id="CHEBI:18420"/>
    </cofactor>
    <text evidence="15">Binds 1 Mg(2+) ion per subunit.</text>
</comment>
<keyword evidence="8 15" id="KW-0067">ATP-binding</keyword>
<evidence type="ECO:0000256" key="13">
    <source>
        <dbReference type="ARBA" id="ARBA00034617"/>
    </source>
</evidence>
<feature type="domain" description="UvrD-like helicase ATP-binding" evidence="18">
    <location>
        <begin position="1"/>
        <end position="524"/>
    </location>
</feature>
<evidence type="ECO:0000256" key="2">
    <source>
        <dbReference type="ARBA" id="ARBA00022723"/>
    </source>
</evidence>
<dbReference type="GO" id="GO:0043138">
    <property type="term" value="F:3'-5' DNA helicase activity"/>
    <property type="evidence" value="ECO:0007669"/>
    <property type="project" value="UniProtKB-UniRule"/>
</dbReference>
<dbReference type="GO" id="GO:0005829">
    <property type="term" value="C:cytosol"/>
    <property type="evidence" value="ECO:0007669"/>
    <property type="project" value="TreeGrafter"/>
</dbReference>
<dbReference type="EC" id="5.6.2.4" evidence="15"/>
<evidence type="ECO:0000256" key="5">
    <source>
        <dbReference type="ARBA" id="ARBA00022801"/>
    </source>
</evidence>
<keyword evidence="10 15" id="KW-0238">DNA-binding</keyword>
<evidence type="ECO:0000256" key="8">
    <source>
        <dbReference type="ARBA" id="ARBA00022840"/>
    </source>
</evidence>
<evidence type="ECO:0000256" key="3">
    <source>
        <dbReference type="ARBA" id="ARBA00022741"/>
    </source>
</evidence>
<feature type="binding site" evidence="15">
    <location>
        <position position="1226"/>
    </location>
    <ligand>
        <name>Mg(2+)</name>
        <dbReference type="ChEBI" id="CHEBI:18420"/>
    </ligand>
</feature>